<dbReference type="RefSeq" id="WP_106716241.1">
    <property type="nucleotide sequence ID" value="NZ_JACHXT010000001.1"/>
</dbReference>
<dbReference type="SUPFAM" id="SSF140736">
    <property type="entry name" value="Rv1873-like"/>
    <property type="match status" value="1"/>
</dbReference>
<evidence type="ECO:0000313" key="2">
    <source>
        <dbReference type="Proteomes" id="UP000241158"/>
    </source>
</evidence>
<protein>
    <submittedName>
        <fullName evidence="1">DUF1810 domain-containing protein</fullName>
    </submittedName>
</protein>
<name>A0A2P7AUC2_9HYPH</name>
<comment type="caution">
    <text evidence="1">The sequence shown here is derived from an EMBL/GenBank/DDBJ whole genome shotgun (WGS) entry which is preliminary data.</text>
</comment>
<dbReference type="Gene3D" id="1.25.40.380">
    <property type="entry name" value="Protein of unknown function DUF1810"/>
    <property type="match status" value="1"/>
</dbReference>
<dbReference type="InterPro" id="IPR036287">
    <property type="entry name" value="Rv1873-like_sf"/>
</dbReference>
<proteinExistence type="predicted"/>
<dbReference type="OrthoDB" id="9801870at2"/>
<dbReference type="Pfam" id="PF08837">
    <property type="entry name" value="DUF1810"/>
    <property type="match status" value="1"/>
</dbReference>
<keyword evidence="2" id="KW-1185">Reference proteome</keyword>
<dbReference type="InterPro" id="IPR014937">
    <property type="entry name" value="DUF1810"/>
</dbReference>
<evidence type="ECO:0000313" key="1">
    <source>
        <dbReference type="EMBL" id="PSH57822.1"/>
    </source>
</evidence>
<organism evidence="1 2">
    <name type="scientific">Phyllobacterium endophyticum</name>
    <dbReference type="NCBI Taxonomy" id="1149773"/>
    <lineage>
        <taxon>Bacteria</taxon>
        <taxon>Pseudomonadati</taxon>
        <taxon>Pseudomonadota</taxon>
        <taxon>Alphaproteobacteria</taxon>
        <taxon>Hyphomicrobiales</taxon>
        <taxon>Phyllobacteriaceae</taxon>
        <taxon>Phyllobacterium</taxon>
    </lineage>
</organism>
<dbReference type="EMBL" id="PGGN01000002">
    <property type="protein sequence ID" value="PSH57822.1"/>
    <property type="molecule type" value="Genomic_DNA"/>
</dbReference>
<accession>A0A2P7AUC2</accession>
<gene>
    <name evidence="1" type="ORF">CU100_08945</name>
</gene>
<dbReference type="AlphaFoldDB" id="A0A2P7AUC2"/>
<reference evidence="2" key="1">
    <citation type="submission" date="2017-11" db="EMBL/GenBank/DDBJ databases">
        <authorList>
            <person name="Kuznetsova I."/>
            <person name="Sazanova A."/>
            <person name="Chirak E."/>
            <person name="Safronova V."/>
            <person name="Willems A."/>
        </authorList>
    </citation>
    <scope>NUCLEOTIDE SEQUENCE [LARGE SCALE GENOMIC DNA]</scope>
    <source>
        <strain evidence="2">PEPV15</strain>
    </source>
</reference>
<sequence>MSDPAGFDLQRFVRAQEPVFVQVLDELTKGRKCSHWMWFIFPQLRGLGRSPAAQRFGIASKVEARAFLDHHLLGPRLILCTEMLMTHTDKSLIEILGSPDDLKFRSSMTLFAKVDPNPMPFLQALDRYCGGRMDPQTLALLEGH</sequence>
<dbReference type="Proteomes" id="UP000241158">
    <property type="component" value="Unassembled WGS sequence"/>
</dbReference>
<dbReference type="PIRSF" id="PIRSF008546">
    <property type="entry name" value="UCP008546"/>
    <property type="match status" value="1"/>
</dbReference>